<keyword evidence="3" id="KW-1185">Reference proteome</keyword>
<evidence type="ECO:0000313" key="2">
    <source>
        <dbReference type="EMBL" id="TFK25291.1"/>
    </source>
</evidence>
<evidence type="ECO:0000259" key="1">
    <source>
        <dbReference type="SMART" id="SM00672"/>
    </source>
</evidence>
<dbReference type="Pfam" id="PF05686">
    <property type="entry name" value="Glyco_transf_90"/>
    <property type="match status" value="1"/>
</dbReference>
<gene>
    <name evidence="2" type="ORF">FA15DRAFT_668662</name>
</gene>
<dbReference type="PANTHER" id="PTHR12203">
    <property type="entry name" value="KDEL LYS-ASP-GLU-LEU CONTAINING - RELATED"/>
    <property type="match status" value="1"/>
</dbReference>
<dbReference type="Proteomes" id="UP000307440">
    <property type="component" value="Unassembled WGS sequence"/>
</dbReference>
<dbReference type="PANTHER" id="PTHR12203:SF118">
    <property type="entry name" value="BETA-1,2-XYLOSYLTRANSFERASE 1"/>
    <property type="match status" value="1"/>
</dbReference>
<name>A0A5C3KXC6_COPMA</name>
<organism evidence="2 3">
    <name type="scientific">Coprinopsis marcescibilis</name>
    <name type="common">Agaric fungus</name>
    <name type="synonym">Psathyrella marcescibilis</name>
    <dbReference type="NCBI Taxonomy" id="230819"/>
    <lineage>
        <taxon>Eukaryota</taxon>
        <taxon>Fungi</taxon>
        <taxon>Dikarya</taxon>
        <taxon>Basidiomycota</taxon>
        <taxon>Agaricomycotina</taxon>
        <taxon>Agaricomycetes</taxon>
        <taxon>Agaricomycetidae</taxon>
        <taxon>Agaricales</taxon>
        <taxon>Agaricineae</taxon>
        <taxon>Psathyrellaceae</taxon>
        <taxon>Coprinopsis</taxon>
    </lineage>
</organism>
<proteinExistence type="predicted"/>
<dbReference type="InterPro" id="IPR051091">
    <property type="entry name" value="O-Glucosyltr/Glycosyltrsf_90"/>
</dbReference>
<dbReference type="OrthoDB" id="541052at2759"/>
<reference evidence="2 3" key="1">
    <citation type="journal article" date="2019" name="Nat. Ecol. Evol.">
        <title>Megaphylogeny resolves global patterns of mushroom evolution.</title>
        <authorList>
            <person name="Varga T."/>
            <person name="Krizsan K."/>
            <person name="Foldi C."/>
            <person name="Dima B."/>
            <person name="Sanchez-Garcia M."/>
            <person name="Sanchez-Ramirez S."/>
            <person name="Szollosi G.J."/>
            <person name="Szarkandi J.G."/>
            <person name="Papp V."/>
            <person name="Albert L."/>
            <person name="Andreopoulos W."/>
            <person name="Angelini C."/>
            <person name="Antonin V."/>
            <person name="Barry K.W."/>
            <person name="Bougher N.L."/>
            <person name="Buchanan P."/>
            <person name="Buyck B."/>
            <person name="Bense V."/>
            <person name="Catcheside P."/>
            <person name="Chovatia M."/>
            <person name="Cooper J."/>
            <person name="Damon W."/>
            <person name="Desjardin D."/>
            <person name="Finy P."/>
            <person name="Geml J."/>
            <person name="Haridas S."/>
            <person name="Hughes K."/>
            <person name="Justo A."/>
            <person name="Karasinski D."/>
            <person name="Kautmanova I."/>
            <person name="Kiss B."/>
            <person name="Kocsube S."/>
            <person name="Kotiranta H."/>
            <person name="LaButti K.M."/>
            <person name="Lechner B.E."/>
            <person name="Liimatainen K."/>
            <person name="Lipzen A."/>
            <person name="Lukacs Z."/>
            <person name="Mihaltcheva S."/>
            <person name="Morgado L.N."/>
            <person name="Niskanen T."/>
            <person name="Noordeloos M.E."/>
            <person name="Ohm R.A."/>
            <person name="Ortiz-Santana B."/>
            <person name="Ovrebo C."/>
            <person name="Racz N."/>
            <person name="Riley R."/>
            <person name="Savchenko A."/>
            <person name="Shiryaev A."/>
            <person name="Soop K."/>
            <person name="Spirin V."/>
            <person name="Szebenyi C."/>
            <person name="Tomsovsky M."/>
            <person name="Tulloss R.E."/>
            <person name="Uehling J."/>
            <person name="Grigoriev I.V."/>
            <person name="Vagvolgyi C."/>
            <person name="Papp T."/>
            <person name="Martin F.M."/>
            <person name="Miettinen O."/>
            <person name="Hibbett D.S."/>
            <person name="Nagy L.G."/>
        </authorList>
    </citation>
    <scope>NUCLEOTIDE SEQUENCE [LARGE SCALE GENOMIC DNA]</scope>
    <source>
        <strain evidence="2 3">CBS 121175</strain>
    </source>
</reference>
<dbReference type="SMART" id="SM00672">
    <property type="entry name" value="CAP10"/>
    <property type="match status" value="1"/>
</dbReference>
<feature type="non-terminal residue" evidence="2">
    <location>
        <position position="750"/>
    </location>
</feature>
<feature type="domain" description="Glycosyl transferase CAP10" evidence="1">
    <location>
        <begin position="441"/>
        <end position="691"/>
    </location>
</feature>
<dbReference type="AlphaFoldDB" id="A0A5C3KXC6"/>
<sequence length="750" mass="85850">MVFSGPRTARLPLRSLAIGVVLAGVFYLEWTRHYQRLATNPLLAQCPVTKLPESNNCRVEELIVTKTTTTTVHRLAETVTRTVTTTRVPVETPPNRKEDAFGFGILDSDDEPILGEGVEGVGKGDSLHFYRKDGLLEVNPDGPHPIFELMSKAEAKWKLKNKKASRTLKEACTEYQRRYGRRPPKGFDLWWLYVKTSAVRLPDEYDQIYRDVEHFWGIDPRHLQKTQHGWEAQADSFTLGKETLDDPISLLNFTFHDIKDKDRFLVFLPEMFKLLQDVQGSIPPFRAVFSPHDGPNLPTDHELMTMAVKAARDGKYIDVDHPPEVKLHGWPSSCAPDSPARVNAAGFPNPIPPLSILSRMKFNTSHSSPAVQIPGAALPKTFIHNHKLSMDPCLHPAHLLMHGQFISHQRGPVPHRQLIPQFSFSPSSVHHDIMVAYPHSWVEDIKPRSDDPPFDKKDDHRLQWRGSNTGMYYGSNAQWWRSQRPRVIDWANPRSTQEMSSTLLLRSTPDERWKVGNPVDLGISEENGFLSKAMWAPAMADVAFVGQPIGCDEGVCGRLSNEYEFRQRHSVNTQGKYKYIIDVDGNAWSSRFKRLMTSNSLIFKSTIYREWYADRIEPWLHFVPIQIDYSDLLDTLYFFRGDPSGHGGHPDLAKKIAEKGREWSLSHWRQADMTAYMFRLFLEYSRIMSTERENGGLDYVYDEDDEVNGGFDPEMFGDFSPDGAGTRRAASIPTFEEMLKRRKERRMRSI</sequence>
<protein>
    <recommendedName>
        <fullName evidence="1">Glycosyl transferase CAP10 domain-containing protein</fullName>
    </recommendedName>
</protein>
<evidence type="ECO:0000313" key="3">
    <source>
        <dbReference type="Proteomes" id="UP000307440"/>
    </source>
</evidence>
<accession>A0A5C3KXC6</accession>
<dbReference type="EMBL" id="ML210188">
    <property type="protein sequence ID" value="TFK25291.1"/>
    <property type="molecule type" value="Genomic_DNA"/>
</dbReference>
<dbReference type="InterPro" id="IPR006598">
    <property type="entry name" value="CAP10"/>
</dbReference>